<comment type="similarity">
    <text evidence="1 5">Belongs to the 5-formyltetrahydrofolate cyclo-ligase family.</text>
</comment>
<dbReference type="Gene3D" id="3.40.50.10420">
    <property type="entry name" value="NagB/RpiA/CoA transferase-like"/>
    <property type="match status" value="1"/>
</dbReference>
<name>A0A4P2VM70_FLUSA</name>
<dbReference type="Proteomes" id="UP000291236">
    <property type="component" value="Chromosome"/>
</dbReference>
<dbReference type="RefSeq" id="WP_130612306.1">
    <property type="nucleotide sequence ID" value="NZ_AP019368.1"/>
</dbReference>
<feature type="binding site" evidence="4">
    <location>
        <begin position="21"/>
        <end position="25"/>
    </location>
    <ligand>
        <name>ATP</name>
        <dbReference type="ChEBI" id="CHEBI:30616"/>
    </ligand>
</feature>
<comment type="catalytic activity">
    <reaction evidence="5">
        <text>(6S)-5-formyl-5,6,7,8-tetrahydrofolate + ATP = (6R)-5,10-methenyltetrahydrofolate + ADP + phosphate</text>
        <dbReference type="Rhea" id="RHEA:10488"/>
        <dbReference type="ChEBI" id="CHEBI:30616"/>
        <dbReference type="ChEBI" id="CHEBI:43474"/>
        <dbReference type="ChEBI" id="CHEBI:57455"/>
        <dbReference type="ChEBI" id="CHEBI:57457"/>
        <dbReference type="ChEBI" id="CHEBI:456216"/>
        <dbReference type="EC" id="6.3.3.2"/>
    </reaction>
</comment>
<dbReference type="Pfam" id="PF01812">
    <property type="entry name" value="5-FTHF_cyc-lig"/>
    <property type="match status" value="1"/>
</dbReference>
<evidence type="ECO:0000313" key="6">
    <source>
        <dbReference type="EMBL" id="BBH54483.1"/>
    </source>
</evidence>
<dbReference type="GO" id="GO:0035999">
    <property type="term" value="P:tetrahydrofolate interconversion"/>
    <property type="evidence" value="ECO:0007669"/>
    <property type="project" value="TreeGrafter"/>
</dbReference>
<feature type="binding site" evidence="4">
    <location>
        <position position="83"/>
    </location>
    <ligand>
        <name>substrate</name>
    </ligand>
</feature>
<dbReference type="GO" id="GO:0009396">
    <property type="term" value="P:folic acid-containing compound biosynthetic process"/>
    <property type="evidence" value="ECO:0007669"/>
    <property type="project" value="TreeGrafter"/>
</dbReference>
<evidence type="ECO:0000313" key="7">
    <source>
        <dbReference type="Proteomes" id="UP000291236"/>
    </source>
</evidence>
<keyword evidence="3 4" id="KW-0067">ATP-binding</keyword>
<dbReference type="KEGG" id="sbf:JCM31447_29540"/>
<evidence type="ECO:0000256" key="5">
    <source>
        <dbReference type="RuleBase" id="RU361279"/>
    </source>
</evidence>
<dbReference type="EMBL" id="AP019368">
    <property type="protein sequence ID" value="BBH54483.1"/>
    <property type="molecule type" value="Genomic_DNA"/>
</dbReference>
<dbReference type="InterPro" id="IPR002698">
    <property type="entry name" value="FTHF_cligase"/>
</dbReference>
<keyword evidence="7" id="KW-1185">Reference proteome</keyword>
<keyword evidence="5" id="KW-0460">Magnesium</keyword>
<proteinExistence type="inferred from homology"/>
<dbReference type="AlphaFoldDB" id="A0A4P2VM70"/>
<keyword evidence="5" id="KW-0479">Metal-binding</keyword>
<dbReference type="PIRSF" id="PIRSF006806">
    <property type="entry name" value="FTHF_cligase"/>
    <property type="match status" value="1"/>
</dbReference>
<dbReference type="GO" id="GO:0046872">
    <property type="term" value="F:metal ion binding"/>
    <property type="evidence" value="ECO:0007669"/>
    <property type="project" value="UniProtKB-KW"/>
</dbReference>
<dbReference type="NCBIfam" id="TIGR02727">
    <property type="entry name" value="MTHFS_bact"/>
    <property type="match status" value="1"/>
</dbReference>
<evidence type="ECO:0000256" key="1">
    <source>
        <dbReference type="ARBA" id="ARBA00010638"/>
    </source>
</evidence>
<dbReference type="PANTHER" id="PTHR23407:SF1">
    <property type="entry name" value="5-FORMYLTETRAHYDROFOLATE CYCLO-LIGASE"/>
    <property type="match status" value="1"/>
</dbReference>
<keyword evidence="6" id="KW-0436">Ligase</keyword>
<organism evidence="6 7">
    <name type="scientific">Fluviispira sanaruensis</name>
    <dbReference type="NCBI Taxonomy" id="2493639"/>
    <lineage>
        <taxon>Bacteria</taxon>
        <taxon>Pseudomonadati</taxon>
        <taxon>Bdellovibrionota</taxon>
        <taxon>Oligoflexia</taxon>
        <taxon>Silvanigrellales</taxon>
        <taxon>Silvanigrellaceae</taxon>
        <taxon>Fluviispira</taxon>
    </lineage>
</organism>
<evidence type="ECO:0000256" key="4">
    <source>
        <dbReference type="PIRSR" id="PIRSR006806-1"/>
    </source>
</evidence>
<evidence type="ECO:0000256" key="3">
    <source>
        <dbReference type="ARBA" id="ARBA00022840"/>
    </source>
</evidence>
<dbReference type="InterPro" id="IPR037171">
    <property type="entry name" value="NagB/RpiA_transferase-like"/>
</dbReference>
<protein>
    <recommendedName>
        <fullName evidence="5">5-formyltetrahydrofolate cyclo-ligase</fullName>
        <ecNumber evidence="5">6.3.3.2</ecNumber>
    </recommendedName>
</protein>
<feature type="binding site" evidence="4">
    <location>
        <begin position="157"/>
        <end position="165"/>
    </location>
    <ligand>
        <name>ATP</name>
        <dbReference type="ChEBI" id="CHEBI:30616"/>
    </ligand>
</feature>
<dbReference type="PANTHER" id="PTHR23407">
    <property type="entry name" value="ATPASE INHIBITOR/5-FORMYLTETRAHYDROFOLATE CYCLO-LIGASE"/>
    <property type="match status" value="1"/>
</dbReference>
<dbReference type="EC" id="6.3.3.2" evidence="5"/>
<accession>A0A4P2VM70</accession>
<reference evidence="6 7" key="1">
    <citation type="submission" date="2018-12" db="EMBL/GenBank/DDBJ databases">
        <title>Rubrispira sanarue gen. nov., sp., nov., a member of the order Silvanigrellales, isolated from a brackish lake in Hamamatsu Japan.</title>
        <authorList>
            <person name="Maejima Y."/>
            <person name="Iino T."/>
            <person name="Muraguchi Y."/>
            <person name="Fukuda K."/>
            <person name="Nojiri H."/>
            <person name="Ohkuma M."/>
            <person name="Moriuchi R."/>
            <person name="Dohra H."/>
            <person name="Kimbara K."/>
            <person name="Shintani M."/>
        </authorList>
    </citation>
    <scope>NUCLEOTIDE SEQUENCE [LARGE SCALE GENOMIC DNA]</scope>
    <source>
        <strain evidence="6 7">RF1110005</strain>
    </source>
</reference>
<dbReference type="SUPFAM" id="SSF100950">
    <property type="entry name" value="NagB/RpiA/CoA transferase-like"/>
    <property type="match status" value="1"/>
</dbReference>
<comment type="cofactor">
    <cofactor evidence="5">
        <name>Mg(2+)</name>
        <dbReference type="ChEBI" id="CHEBI:18420"/>
    </cofactor>
</comment>
<gene>
    <name evidence="6" type="ORF">JCM31447_29540</name>
</gene>
<evidence type="ECO:0000256" key="2">
    <source>
        <dbReference type="ARBA" id="ARBA00022741"/>
    </source>
</evidence>
<dbReference type="GO" id="GO:0005524">
    <property type="term" value="F:ATP binding"/>
    <property type="evidence" value="ECO:0007669"/>
    <property type="project" value="UniProtKB-KW"/>
</dbReference>
<dbReference type="InterPro" id="IPR024185">
    <property type="entry name" value="FTHF_cligase-like_sf"/>
</dbReference>
<dbReference type="GO" id="GO:0030272">
    <property type="term" value="F:5-formyltetrahydrofolate cyclo-ligase activity"/>
    <property type="evidence" value="ECO:0007669"/>
    <property type="project" value="UniProtKB-EC"/>
</dbReference>
<dbReference type="OrthoDB" id="5293664at2"/>
<sequence length="206" mass="24152">MRNLSQILSANQNSLDVSMKKTELRKILIEERKVLAENSKPQDWGARQFFRALDLLKLTVQELKKKEQENKIKVACYFPIRNELDIACFASETWLFPAITEDNQIMWFEFGDGKTEYIENKYGIKEKSEEHCFFYSENKPPLLLFVPGLAASQDGYRLGYGGGYYDRFLNKFKNNVTTVFCLPSEKFIFDSLPIDQWDEKVDLVIW</sequence>
<keyword evidence="2 4" id="KW-0547">Nucleotide-binding</keyword>